<dbReference type="EMBL" id="JHAC01000044">
    <property type="protein sequence ID" value="EYB67270.1"/>
    <property type="molecule type" value="Genomic_DNA"/>
</dbReference>
<dbReference type="PANTHER" id="PTHR43085:SF41">
    <property type="entry name" value="FRUCTOSELYSINE 6-KINASE"/>
    <property type="match status" value="1"/>
</dbReference>
<keyword evidence="3 5" id="KW-0418">Kinase</keyword>
<dbReference type="SUPFAM" id="SSF53613">
    <property type="entry name" value="Ribokinase-like"/>
    <property type="match status" value="1"/>
</dbReference>
<dbReference type="GO" id="GO:0016301">
    <property type="term" value="F:kinase activity"/>
    <property type="evidence" value="ECO:0007669"/>
    <property type="project" value="UniProtKB-KW"/>
</dbReference>
<dbReference type="InterPro" id="IPR029056">
    <property type="entry name" value="Ribokinase-like"/>
</dbReference>
<dbReference type="InterPro" id="IPR002173">
    <property type="entry name" value="Carboh/pur_kinase_PfkB_CS"/>
</dbReference>
<keyword evidence="6" id="KW-1185">Reference proteome</keyword>
<evidence type="ECO:0000256" key="3">
    <source>
        <dbReference type="ARBA" id="ARBA00022777"/>
    </source>
</evidence>
<feature type="domain" description="Carbohydrate kinase PfkB" evidence="4">
    <location>
        <begin position="15"/>
        <end position="260"/>
    </location>
</feature>
<evidence type="ECO:0000313" key="6">
    <source>
        <dbReference type="Proteomes" id="UP000020492"/>
    </source>
</evidence>
<dbReference type="RefSeq" id="WP_034359007.1">
    <property type="nucleotide sequence ID" value="NZ_JHAC01000044.1"/>
</dbReference>
<dbReference type="InterPro" id="IPR011611">
    <property type="entry name" value="PfkB_dom"/>
</dbReference>
<comment type="caution">
    <text evidence="5">The sequence shown here is derived from an EMBL/GenBank/DDBJ whole genome shotgun (WGS) entry which is preliminary data.</text>
</comment>
<reference evidence="5 6" key="1">
    <citation type="submission" date="2014-03" db="EMBL/GenBank/DDBJ databases">
        <title>Draft genome sequence of Deinococcus phoenicis 1P10ME.</title>
        <authorList>
            <person name="Stepanov V.G."/>
            <person name="Vaishampayan P."/>
            <person name="Venkateswaran K."/>
            <person name="Fox G.E."/>
        </authorList>
    </citation>
    <scope>NUCLEOTIDE SEQUENCE [LARGE SCALE GENOMIC DNA]</scope>
    <source>
        <strain evidence="5 6">1P10ME</strain>
    </source>
</reference>
<accession>A0A016QM94</accession>
<dbReference type="Pfam" id="PF00294">
    <property type="entry name" value="PfkB"/>
    <property type="match status" value="1"/>
</dbReference>
<gene>
    <name evidence="5" type="ORF">DEIPH_ctg046orf0078</name>
</gene>
<dbReference type="PROSITE" id="PS00584">
    <property type="entry name" value="PFKB_KINASES_2"/>
    <property type="match status" value="1"/>
</dbReference>
<evidence type="ECO:0000313" key="5">
    <source>
        <dbReference type="EMBL" id="EYB67270.1"/>
    </source>
</evidence>
<organism evidence="5 6">
    <name type="scientific">Deinococcus phoenicis</name>
    <dbReference type="NCBI Taxonomy" id="1476583"/>
    <lineage>
        <taxon>Bacteria</taxon>
        <taxon>Thermotogati</taxon>
        <taxon>Deinococcota</taxon>
        <taxon>Deinococci</taxon>
        <taxon>Deinococcales</taxon>
        <taxon>Deinococcaceae</taxon>
        <taxon>Deinococcus</taxon>
    </lineage>
</organism>
<dbReference type="STRING" id="1476583.DEIPH_ctg046orf0078"/>
<dbReference type="PROSITE" id="PS00583">
    <property type="entry name" value="PFKB_KINASES_1"/>
    <property type="match status" value="1"/>
</dbReference>
<evidence type="ECO:0000259" key="4">
    <source>
        <dbReference type="Pfam" id="PF00294"/>
    </source>
</evidence>
<dbReference type="InterPro" id="IPR050306">
    <property type="entry name" value="PfkB_Carbo_kinase"/>
</dbReference>
<sequence length="276" mass="28629">MARLLGIGDNTVDLYLSSQTMYPGGNAVNVAALSARLGHPASYLGCVGTDAAGQLILAALGAEGVDLSHCRQVEGMTSWSGIDHRDGDRHFVGSDPGVQGAWTLTDEDLGFMAQHDLVHTSIYSELEAVLPRIRQAAPVLSFDFSSDWTPEQLGRMAPLLDVAFLSAGEGSLAEAQQQAAGAAALGARLVVVTRGAHGSLALLNGEFFHADIVPAAVVDTLGAGDAFIAAFLHCWFSTRNAAQALAAGANEAARNCATFGAFGHGTPIPEPVTHQP</sequence>
<comment type="similarity">
    <text evidence="1">Belongs to the carbohydrate kinase PfkB family.</text>
</comment>
<protein>
    <submittedName>
        <fullName evidence="5">Fructoselysine kinase</fullName>
    </submittedName>
</protein>
<evidence type="ECO:0000256" key="2">
    <source>
        <dbReference type="ARBA" id="ARBA00022679"/>
    </source>
</evidence>
<dbReference type="AlphaFoldDB" id="A0A016QM94"/>
<proteinExistence type="inferred from homology"/>
<evidence type="ECO:0000256" key="1">
    <source>
        <dbReference type="ARBA" id="ARBA00010688"/>
    </source>
</evidence>
<dbReference type="Proteomes" id="UP000020492">
    <property type="component" value="Unassembled WGS sequence"/>
</dbReference>
<keyword evidence="2" id="KW-0808">Transferase</keyword>
<dbReference type="PANTHER" id="PTHR43085">
    <property type="entry name" value="HEXOKINASE FAMILY MEMBER"/>
    <property type="match status" value="1"/>
</dbReference>
<dbReference type="OrthoDB" id="9813569at2"/>
<name>A0A016QM94_9DEIO</name>
<dbReference type="Gene3D" id="3.40.1190.20">
    <property type="match status" value="1"/>
</dbReference>
<dbReference type="eggNOG" id="COG0524">
    <property type="taxonomic scope" value="Bacteria"/>
</dbReference>
<dbReference type="PATRIC" id="fig|1476583.3.peg.2746"/>